<feature type="region of interest" description="Disordered" evidence="1">
    <location>
        <begin position="613"/>
        <end position="718"/>
    </location>
</feature>
<evidence type="ECO:0000313" key="3">
    <source>
        <dbReference type="Proteomes" id="UP000076722"/>
    </source>
</evidence>
<feature type="compositionally biased region" description="Pro residues" evidence="1">
    <location>
        <begin position="206"/>
        <end position="215"/>
    </location>
</feature>
<feature type="region of interest" description="Disordered" evidence="1">
    <location>
        <begin position="240"/>
        <end position="289"/>
    </location>
</feature>
<dbReference type="Proteomes" id="UP000076722">
    <property type="component" value="Unassembled WGS sequence"/>
</dbReference>
<feature type="region of interest" description="Disordered" evidence="1">
    <location>
        <begin position="389"/>
        <end position="431"/>
    </location>
</feature>
<feature type="compositionally biased region" description="Polar residues" evidence="1">
    <location>
        <begin position="402"/>
        <end position="426"/>
    </location>
</feature>
<organism evidence="2 3">
    <name type="scientific">Sistotremastrum niveocremeum HHB9708</name>
    <dbReference type="NCBI Taxonomy" id="1314777"/>
    <lineage>
        <taxon>Eukaryota</taxon>
        <taxon>Fungi</taxon>
        <taxon>Dikarya</taxon>
        <taxon>Basidiomycota</taxon>
        <taxon>Agaricomycotina</taxon>
        <taxon>Agaricomycetes</taxon>
        <taxon>Sistotremastrales</taxon>
        <taxon>Sistotremastraceae</taxon>
        <taxon>Sertulicium</taxon>
        <taxon>Sertulicium niveocremeum</taxon>
    </lineage>
</organism>
<feature type="region of interest" description="Disordered" evidence="1">
    <location>
        <begin position="181"/>
        <end position="225"/>
    </location>
</feature>
<feature type="compositionally biased region" description="Basic and acidic residues" evidence="1">
    <location>
        <begin position="677"/>
        <end position="689"/>
    </location>
</feature>
<feature type="compositionally biased region" description="Pro residues" evidence="1">
    <location>
        <begin position="547"/>
        <end position="556"/>
    </location>
</feature>
<dbReference type="GO" id="GO:0005509">
    <property type="term" value="F:calcium ion binding"/>
    <property type="evidence" value="ECO:0007669"/>
    <property type="project" value="InterPro"/>
</dbReference>
<dbReference type="STRING" id="1314777.A0A164S3X6"/>
<evidence type="ECO:0000256" key="1">
    <source>
        <dbReference type="SAM" id="MobiDB-lite"/>
    </source>
</evidence>
<dbReference type="OrthoDB" id="5593376at2759"/>
<dbReference type="InterPro" id="IPR015919">
    <property type="entry name" value="Cadherin-like_sf"/>
</dbReference>
<evidence type="ECO:0000313" key="2">
    <source>
        <dbReference type="EMBL" id="KZS91132.1"/>
    </source>
</evidence>
<feature type="compositionally biased region" description="Polar residues" evidence="1">
    <location>
        <begin position="649"/>
        <end position="659"/>
    </location>
</feature>
<proteinExistence type="predicted"/>
<protein>
    <submittedName>
        <fullName evidence="2">Uncharacterized protein</fullName>
    </submittedName>
</protein>
<dbReference type="SUPFAM" id="SSF49313">
    <property type="entry name" value="Cadherin-like"/>
    <property type="match status" value="1"/>
</dbReference>
<feature type="compositionally biased region" description="Low complexity" evidence="1">
    <location>
        <begin position="194"/>
        <end position="205"/>
    </location>
</feature>
<feature type="compositionally biased region" description="Low complexity" evidence="1">
    <location>
        <begin position="691"/>
        <end position="702"/>
    </location>
</feature>
<sequence length="1224" mass="130887">MSDLSQNRVHSSSHSGRQINARLVTRRKPSTLPEHPILVPKAPLIPGVGRTKSHHMPYTPPSSPRETVVTAFQTQHGDLFVSQDRAAELGLDMSQMKHGQLSGLPISLSLSSLGHSLSSQSSEITDSTTDPFQMSLPVSPNVQSPSVAHPVNPFFIPTNMPPPTTESAYLAAGFSPGFSAEVPPSIASDRSPPAHHSSPNSSTDTPPAPTRPGPNPMQSIGMSSSQSFLHSSFMSHMERGSVEVSGLQQQQPPGVMSHMTEPLTSPTSATFANAPSAQSSAGQQVEFPSALDEQKPLIPSNLSSPQDEAKTSFQMLSTVWQSALQAKQALNTGQSGLAAYNVDNLLEQLSHFMEMVHLDPTAANNMPVSIAGFSLPSLASLTVPPQPAVTLATHPLPPEVVESNNSGSTRTSPPQGSLSPHSGSPNSATLASTSASALLAVGSQDPSDIGRKRCASSMNDEAPSMKAIKLEPQPEPPILSGGPPPLTKASLDPDLPGPFVDPLVPSSATASYAVQPAPHNPLPPNWPPPLAPVTNVAAMSYLSNPPSATPSQPPSPGRHAPLSLASPVAVLPSRSQMNGMSWPDLTSLTSAQHLASLNGNNPYGVRFAPGVASGSSTNPYPSPTKPAFGMSMSRPPSPHRQRARAGRSASYSNVAQTFQRGFGMTMSNFGPPPPAPPDDRERERDRDFDYPSSSIPPSAAHSPKSESDSSMDEMEDRREPDLYASVQNIPYAYYPGNDIPTEFKPQVERIFFEFLNKICSNLEATDSKGEAIHQKLMAKKMQRLDESNDFRPFKFRIQAFTNAFLEELNKQGYSEDKIPMKKVRGYLWNQPFISRFNEDGKKAKSKGNHIWNIHAKKEPESGGWIFRKFQRKISGQPPGTAYIGSTWSYTPHIWDPQQARKNDTVRFTSPNLPPWLSWRGDTLSGIPPPDAQSIDITVEARFVEDGQQTSLSNTFHLLVSPLAPNDVTYVTASSLPPHPMRPALLADHGRRIASDSVVTQTHAIASGFGHARRPAPTVPPPTHTAAATEQFVSVLSSAAERVALEAAQDPMGFSGPQVQANLAKQQAVLTVTANAITEGAFPHASWEDHTPADISAVGREVVTIAAEQVVRAKQSIMDYGIVPTDKAASVAEVSAATQNAVAQAVESLGANSSDVAVLQQAKEIMIHNANNPLMVSEVVPQVHPAEFGRSQSSSAIMGMAYPMDVLLEQTEMPNLPLSSLSSGS</sequence>
<dbReference type="AlphaFoldDB" id="A0A164S3X6"/>
<feature type="region of interest" description="Disordered" evidence="1">
    <location>
        <begin position="1"/>
        <end position="65"/>
    </location>
</feature>
<feature type="compositionally biased region" description="Polar residues" evidence="1">
    <location>
        <begin position="1"/>
        <end position="18"/>
    </location>
</feature>
<name>A0A164S3X6_9AGAM</name>
<dbReference type="GO" id="GO:0016020">
    <property type="term" value="C:membrane"/>
    <property type="evidence" value="ECO:0007669"/>
    <property type="project" value="InterPro"/>
</dbReference>
<keyword evidence="3" id="KW-1185">Reference proteome</keyword>
<gene>
    <name evidence="2" type="ORF">SISNIDRAFT_487820</name>
</gene>
<accession>A0A164S3X6</accession>
<feature type="compositionally biased region" description="Polar residues" evidence="1">
    <location>
        <begin position="262"/>
        <end position="283"/>
    </location>
</feature>
<feature type="region of interest" description="Disordered" evidence="1">
    <location>
        <begin position="542"/>
        <end position="562"/>
    </location>
</feature>
<reference evidence="2 3" key="1">
    <citation type="journal article" date="2016" name="Mol. Biol. Evol.">
        <title>Comparative Genomics of Early-Diverging Mushroom-Forming Fungi Provides Insights into the Origins of Lignocellulose Decay Capabilities.</title>
        <authorList>
            <person name="Nagy L.G."/>
            <person name="Riley R."/>
            <person name="Tritt A."/>
            <person name="Adam C."/>
            <person name="Daum C."/>
            <person name="Floudas D."/>
            <person name="Sun H."/>
            <person name="Yadav J.S."/>
            <person name="Pangilinan J."/>
            <person name="Larsson K.H."/>
            <person name="Matsuura K."/>
            <person name="Barry K."/>
            <person name="Labutti K."/>
            <person name="Kuo R."/>
            <person name="Ohm R.A."/>
            <person name="Bhattacharya S.S."/>
            <person name="Shirouzu T."/>
            <person name="Yoshinaga Y."/>
            <person name="Martin F.M."/>
            <person name="Grigoriev I.V."/>
            <person name="Hibbett D.S."/>
        </authorList>
    </citation>
    <scope>NUCLEOTIDE SEQUENCE [LARGE SCALE GENOMIC DNA]</scope>
    <source>
        <strain evidence="2 3">HHB9708</strain>
    </source>
</reference>
<dbReference type="EMBL" id="KV419417">
    <property type="protein sequence ID" value="KZS91132.1"/>
    <property type="molecule type" value="Genomic_DNA"/>
</dbReference>